<dbReference type="OrthoDB" id="7853039at2"/>
<dbReference type="Gene3D" id="3.40.630.30">
    <property type="match status" value="1"/>
</dbReference>
<proteinExistence type="predicted"/>
<reference evidence="4" key="2">
    <citation type="submission" date="2016-10" db="EMBL/GenBank/DDBJ databases">
        <authorList>
            <person name="Wibberg D."/>
        </authorList>
    </citation>
    <scope>NUCLEOTIDE SEQUENCE [LARGE SCALE GENOMIC DNA]</scope>
</reference>
<dbReference type="InterPro" id="IPR016181">
    <property type="entry name" value="Acyl_CoA_acyltransferase"/>
</dbReference>
<dbReference type="AlphaFoldDB" id="A0A1H8MQ63"/>
<dbReference type="PROSITE" id="PS51186">
    <property type="entry name" value="GNAT"/>
    <property type="match status" value="1"/>
</dbReference>
<protein>
    <recommendedName>
        <fullName evidence="1">N-acetyltransferase domain-containing protein</fullName>
    </recommendedName>
</protein>
<dbReference type="CDD" id="cd04301">
    <property type="entry name" value="NAT_SF"/>
    <property type="match status" value="1"/>
</dbReference>
<evidence type="ECO:0000313" key="2">
    <source>
        <dbReference type="EMBL" id="SEI11893.1"/>
    </source>
</evidence>
<dbReference type="InterPro" id="IPR000182">
    <property type="entry name" value="GNAT_dom"/>
</dbReference>
<organism evidence="2 4">
    <name type="scientific">Rhizobium tibeticum</name>
    <dbReference type="NCBI Taxonomy" id="501024"/>
    <lineage>
        <taxon>Bacteria</taxon>
        <taxon>Pseudomonadati</taxon>
        <taxon>Pseudomonadota</taxon>
        <taxon>Alphaproteobacteria</taxon>
        <taxon>Hyphomicrobiales</taxon>
        <taxon>Rhizobiaceae</taxon>
        <taxon>Rhizobium/Agrobacterium group</taxon>
        <taxon>Rhizobium</taxon>
    </lineage>
</organism>
<dbReference type="RefSeq" id="WP_072379078.1">
    <property type="nucleotide sequence ID" value="NZ_FNXB01000031.1"/>
</dbReference>
<gene>
    <name evidence="2" type="ORF">RTCCBAU85039_4735</name>
    <name evidence="3" type="ORF">SAMN05216228_10135</name>
</gene>
<evidence type="ECO:0000313" key="4">
    <source>
        <dbReference type="Proteomes" id="UP000183063"/>
    </source>
</evidence>
<dbReference type="Proteomes" id="UP000198939">
    <property type="component" value="Unassembled WGS sequence"/>
</dbReference>
<sequence>MDRPSASRQTVPEEDIIEAKAFVDLFMIAPQTLVDQAEFRCMQLAVGCAISLPSAPAIGLNRVLGIVALEDLNTAYEWMSKKAGRRYLQMNAATAPQQTHDWIRKRGLVPQGNGWAKLRRTAPSTPLIHSGEVATRQVKVTEAEIFGSMMCAGFNFPANLTPLWSAIVGKDGWSCFFAELDGRPIATGAMYTADGFAWLGGGATVPEFRNRGAQKALITARLNRGASQGVQTFVVETAQPSADEPNISHANLIVAGFEQIYTRTNYRFPDGS</sequence>
<name>A0A1H8MQ63_9HYPH</name>
<dbReference type="Proteomes" id="UP000183063">
    <property type="component" value="Unassembled WGS sequence"/>
</dbReference>
<accession>A0A1H8MQ63</accession>
<dbReference type="STRING" id="501024.RTCCBAU85039_4735"/>
<dbReference type="Pfam" id="PF00583">
    <property type="entry name" value="Acetyltransf_1"/>
    <property type="match status" value="1"/>
</dbReference>
<evidence type="ECO:0000259" key="1">
    <source>
        <dbReference type="PROSITE" id="PS51186"/>
    </source>
</evidence>
<evidence type="ECO:0000313" key="5">
    <source>
        <dbReference type="Proteomes" id="UP000198939"/>
    </source>
</evidence>
<reference evidence="2" key="3">
    <citation type="submission" date="2016-10" db="EMBL/GenBank/DDBJ databases">
        <authorList>
            <person name="de Groot N.N."/>
        </authorList>
    </citation>
    <scope>NUCLEOTIDE SEQUENCE [LARGE SCALE GENOMIC DNA]</scope>
    <source>
        <strain evidence="2">CCBAU85039</strain>
    </source>
</reference>
<dbReference type="SUPFAM" id="SSF55729">
    <property type="entry name" value="Acyl-CoA N-acyltransferases (Nat)"/>
    <property type="match status" value="1"/>
</dbReference>
<dbReference type="EMBL" id="FNXB01000031">
    <property type="protein sequence ID" value="SEI11893.1"/>
    <property type="molecule type" value="Genomic_DNA"/>
</dbReference>
<reference evidence="3 5" key="1">
    <citation type="submission" date="2016-10" db="EMBL/GenBank/DDBJ databases">
        <authorList>
            <person name="Varghese N."/>
            <person name="Submissions S."/>
        </authorList>
    </citation>
    <scope>NUCLEOTIDE SEQUENCE [LARGE SCALE GENOMIC DNA]</scope>
    <source>
        <strain evidence="3 5">CGMCC 1.7071</strain>
    </source>
</reference>
<keyword evidence="5" id="KW-1185">Reference proteome</keyword>
<dbReference type="GO" id="GO:0016747">
    <property type="term" value="F:acyltransferase activity, transferring groups other than amino-acyl groups"/>
    <property type="evidence" value="ECO:0007669"/>
    <property type="project" value="InterPro"/>
</dbReference>
<feature type="domain" description="N-acetyltransferase" evidence="1">
    <location>
        <begin position="133"/>
        <end position="272"/>
    </location>
</feature>
<dbReference type="EMBL" id="FOCV01000013">
    <property type="protein sequence ID" value="SEO19410.1"/>
    <property type="molecule type" value="Genomic_DNA"/>
</dbReference>
<evidence type="ECO:0000313" key="3">
    <source>
        <dbReference type="EMBL" id="SEO19410.1"/>
    </source>
</evidence>